<name>A0A0U5CSD2_9BACT</name>
<organism evidence="1 2">
    <name type="scientific">Candidatus Protochlamydia naegleriophila</name>
    <dbReference type="NCBI Taxonomy" id="389348"/>
    <lineage>
        <taxon>Bacteria</taxon>
        <taxon>Pseudomonadati</taxon>
        <taxon>Chlamydiota</taxon>
        <taxon>Chlamydiia</taxon>
        <taxon>Parachlamydiales</taxon>
        <taxon>Parachlamydiaceae</taxon>
        <taxon>Candidatus Protochlamydia</taxon>
    </lineage>
</organism>
<evidence type="ECO:0000313" key="2">
    <source>
        <dbReference type="Proteomes" id="UP000069902"/>
    </source>
</evidence>
<gene>
    <name evidence="1" type="ORF">PNK_2335</name>
</gene>
<dbReference type="Proteomes" id="UP000069902">
    <property type="component" value="Chromosome cPNK"/>
</dbReference>
<protein>
    <submittedName>
        <fullName evidence="1">Uncharacterized protein</fullName>
    </submittedName>
</protein>
<evidence type="ECO:0000313" key="1">
    <source>
        <dbReference type="EMBL" id="CUI17932.1"/>
    </source>
</evidence>
<dbReference type="AlphaFoldDB" id="A0A0U5CSD2"/>
<dbReference type="KEGG" id="pnl:PNK_2335"/>
<proteinExistence type="predicted"/>
<dbReference type="EMBL" id="LN879502">
    <property type="protein sequence ID" value="CUI17932.1"/>
    <property type="molecule type" value="Genomic_DNA"/>
</dbReference>
<accession>A0A0U5CSD2</accession>
<reference evidence="2" key="1">
    <citation type="submission" date="2015-09" db="EMBL/GenBank/DDBJ databases">
        <authorList>
            <person name="Bertelli C."/>
        </authorList>
    </citation>
    <scope>NUCLEOTIDE SEQUENCE [LARGE SCALE GENOMIC DNA]</scope>
    <source>
        <strain evidence="2">KNic</strain>
    </source>
</reference>
<dbReference type="InParanoid" id="A0A0U5CSD2"/>
<keyword evidence="2" id="KW-1185">Reference proteome</keyword>
<sequence>MKLFFVNIFLHNGTKDGSGYLKSVTHHYEERTAEV</sequence>